<dbReference type="AlphaFoldDB" id="A0A8H4W1H0"/>
<name>A0A8H4W1H0_9HELO</name>
<organism evidence="1 2">
    <name type="scientific">Cudoniella acicularis</name>
    <dbReference type="NCBI Taxonomy" id="354080"/>
    <lineage>
        <taxon>Eukaryota</taxon>
        <taxon>Fungi</taxon>
        <taxon>Dikarya</taxon>
        <taxon>Ascomycota</taxon>
        <taxon>Pezizomycotina</taxon>
        <taxon>Leotiomycetes</taxon>
        <taxon>Helotiales</taxon>
        <taxon>Tricladiaceae</taxon>
        <taxon>Cudoniella</taxon>
    </lineage>
</organism>
<sequence length="337" mass="37563">MASGSSIVHVATKSDFGEFLRDGTEFDSNQLSVLGFVGSEELRKENGNANGGNYRLRDIVLGTPLFSTPESISAKFSIYSSMKSHLNVNTLTDVAKAGIELVALSVESLHKSRTAPLETVKFAANASECLLTFKVLKEVFCCTKRSRKSLSTPGQPLKKRALERKRKQTLAMKGRKAQTSKGSRLSPEDRLKSRFYKPLVLLYVLDRNGQQRISCCSSEDSVTPQLQLRELRQSFLDQLAYVCDYIKGGDTVIAIALEAQPSGVTFWVASNIEPSAGTISFLRGILNTPQSLAFSRSEHSKTIIEDEITRILLPESPIRRRIMLRWEAWILLTFLEH</sequence>
<reference evidence="1 2" key="1">
    <citation type="submission" date="2020-03" db="EMBL/GenBank/DDBJ databases">
        <title>Draft Genome Sequence of Cudoniella acicularis.</title>
        <authorList>
            <person name="Buettner E."/>
            <person name="Kellner H."/>
        </authorList>
    </citation>
    <scope>NUCLEOTIDE SEQUENCE [LARGE SCALE GENOMIC DNA]</scope>
    <source>
        <strain evidence="1 2">DSM 108380</strain>
    </source>
</reference>
<evidence type="ECO:0000313" key="1">
    <source>
        <dbReference type="EMBL" id="KAF4630628.1"/>
    </source>
</evidence>
<dbReference type="OrthoDB" id="3251507at2759"/>
<keyword evidence="2" id="KW-1185">Reference proteome</keyword>
<evidence type="ECO:0000313" key="2">
    <source>
        <dbReference type="Proteomes" id="UP000566819"/>
    </source>
</evidence>
<dbReference type="PANTHER" id="PTHR42037">
    <property type="match status" value="1"/>
</dbReference>
<dbReference type="EMBL" id="JAAMPI010000531">
    <property type="protein sequence ID" value="KAF4630628.1"/>
    <property type="molecule type" value="Genomic_DNA"/>
</dbReference>
<gene>
    <name evidence="1" type="ORF">G7Y89_g7512</name>
</gene>
<accession>A0A8H4W1H0</accession>
<dbReference type="Proteomes" id="UP000566819">
    <property type="component" value="Unassembled WGS sequence"/>
</dbReference>
<proteinExistence type="predicted"/>
<comment type="caution">
    <text evidence="1">The sequence shown here is derived from an EMBL/GenBank/DDBJ whole genome shotgun (WGS) entry which is preliminary data.</text>
</comment>
<dbReference type="PANTHER" id="PTHR42037:SF1">
    <property type="match status" value="1"/>
</dbReference>
<protein>
    <submittedName>
        <fullName evidence="1">Uncharacterized protein</fullName>
    </submittedName>
</protein>